<protein>
    <recommendedName>
        <fullName evidence="3">NADH:flavin oxidoreductase/NADH oxidase N-terminal domain-containing protein</fullName>
    </recommendedName>
</protein>
<evidence type="ECO:0000259" key="3">
    <source>
        <dbReference type="Pfam" id="PF00724"/>
    </source>
</evidence>
<dbReference type="AlphaFoldDB" id="A0A4R5NAV4"/>
<reference evidence="4 5" key="1">
    <citation type="journal article" date="2019" name="Appl. Microbiol. Biotechnol.">
        <title>Uncovering carbohydrate metabolism through a genotype-phenotype association study of 56 lactic acid bacteria genomes.</title>
        <authorList>
            <person name="Buron-Moles G."/>
            <person name="Chailyan A."/>
            <person name="Dolejs I."/>
            <person name="Forster J."/>
            <person name="Miks M.H."/>
        </authorList>
    </citation>
    <scope>NUCLEOTIDE SEQUENCE [LARGE SCALE GENOMIC DNA]</scope>
    <source>
        <strain evidence="4 5">ATCC 700006</strain>
    </source>
</reference>
<dbReference type="EMBL" id="PUFI01000005">
    <property type="protein sequence ID" value="TDG69528.1"/>
    <property type="molecule type" value="Genomic_DNA"/>
</dbReference>
<proteinExistence type="predicted"/>
<dbReference type="CDD" id="cd04735">
    <property type="entry name" value="OYE_like_4_FMN"/>
    <property type="match status" value="1"/>
</dbReference>
<keyword evidence="1" id="KW-0285">Flavoprotein</keyword>
<dbReference type="InterPro" id="IPR013785">
    <property type="entry name" value="Aldolase_TIM"/>
</dbReference>
<sequence>MNYDFLDHYTFSKQNMTLRNHIVMAPTTMWSSFEDGSVTENELNYYRMRSAGPGMIITEVAHVHNMGKGFEGGLSAADDDKIPGLSQLASAIQSQGAKAVLQLFSAGRQSTTAILRGKQPISASSRPYPHGQHETPRALTHDEIVEIIDDFAQATKRAILAGFDGVELHGANLYLLQQFLSPDSNQREDIWGGTLEKRMRFPLAVVGKVSQIIARYATRPFVLGYRQSPEETITPGLTLSDSLLFTEKLIQLPIDYLHLSLKDARQTPFRDKNDQETIVQHYRKILPVNYPLMVAGLLKRPQDVEDLLDNGVTLAAMARELIVEPNWVQKVSNNDEKAIRYAISPSDFALLGIPDPLKRRLLSMFKNGLPVTTDIEFDATQPWRYYKKVPIIPPKPIDPTKLMTLKPKKTPSE</sequence>
<name>A0A4R5NAV4_9LACO</name>
<dbReference type="SUPFAM" id="SSF51395">
    <property type="entry name" value="FMN-linked oxidoreductases"/>
    <property type="match status" value="1"/>
</dbReference>
<comment type="caution">
    <text evidence="4">The sequence shown here is derived from an EMBL/GenBank/DDBJ whole genome shotgun (WGS) entry which is preliminary data.</text>
</comment>
<dbReference type="PANTHER" id="PTHR43656:SF2">
    <property type="entry name" value="BINDING OXIDOREDUCTASE, PUTATIVE (AFU_ORTHOLOGUE AFUA_2G08260)-RELATED"/>
    <property type="match status" value="1"/>
</dbReference>
<evidence type="ECO:0000256" key="1">
    <source>
        <dbReference type="ARBA" id="ARBA00022630"/>
    </source>
</evidence>
<evidence type="ECO:0000256" key="2">
    <source>
        <dbReference type="ARBA" id="ARBA00023002"/>
    </source>
</evidence>
<dbReference type="GO" id="GO:0016491">
    <property type="term" value="F:oxidoreductase activity"/>
    <property type="evidence" value="ECO:0007669"/>
    <property type="project" value="UniProtKB-KW"/>
</dbReference>
<dbReference type="Pfam" id="PF00724">
    <property type="entry name" value="Oxidored_FMN"/>
    <property type="match status" value="1"/>
</dbReference>
<dbReference type="Gene3D" id="3.20.20.70">
    <property type="entry name" value="Aldolase class I"/>
    <property type="match status" value="1"/>
</dbReference>
<dbReference type="GO" id="GO:0010181">
    <property type="term" value="F:FMN binding"/>
    <property type="evidence" value="ECO:0007669"/>
    <property type="project" value="InterPro"/>
</dbReference>
<dbReference type="PANTHER" id="PTHR43656">
    <property type="entry name" value="BINDING OXIDOREDUCTASE, PUTATIVE (AFU_ORTHOLOGUE AFUA_2G08260)-RELATED"/>
    <property type="match status" value="1"/>
</dbReference>
<organism evidence="4 5">
    <name type="scientific">Leuconostoc fallax</name>
    <dbReference type="NCBI Taxonomy" id="1251"/>
    <lineage>
        <taxon>Bacteria</taxon>
        <taxon>Bacillati</taxon>
        <taxon>Bacillota</taxon>
        <taxon>Bacilli</taxon>
        <taxon>Lactobacillales</taxon>
        <taxon>Lactobacillaceae</taxon>
        <taxon>Leuconostoc</taxon>
    </lineage>
</organism>
<evidence type="ECO:0000313" key="5">
    <source>
        <dbReference type="Proteomes" id="UP000295681"/>
    </source>
</evidence>
<keyword evidence="2" id="KW-0560">Oxidoreductase</keyword>
<evidence type="ECO:0000313" key="4">
    <source>
        <dbReference type="EMBL" id="TDG69528.1"/>
    </source>
</evidence>
<dbReference type="InterPro" id="IPR051799">
    <property type="entry name" value="NADH_flavin_oxidoreductase"/>
</dbReference>
<dbReference type="InterPro" id="IPR001155">
    <property type="entry name" value="OxRdtase_FMN_N"/>
</dbReference>
<gene>
    <name evidence="4" type="ORF">C5L23_000990</name>
</gene>
<dbReference type="Proteomes" id="UP000295681">
    <property type="component" value="Unassembled WGS sequence"/>
</dbReference>
<feature type="domain" description="NADH:flavin oxidoreductase/NADH oxidase N-terminal" evidence="3">
    <location>
        <begin position="14"/>
        <end position="334"/>
    </location>
</feature>
<dbReference type="STRING" id="907931.GCA_000165675_01398"/>
<keyword evidence="5" id="KW-1185">Reference proteome</keyword>
<accession>A0A4R5NAV4</accession>